<protein>
    <submittedName>
        <fullName evidence="3">Uncharacterized protein</fullName>
    </submittedName>
</protein>
<proteinExistence type="predicted"/>
<dbReference type="AlphaFoldDB" id="A0A182IZY6"/>
<feature type="region of interest" description="Disordered" evidence="2">
    <location>
        <begin position="25"/>
        <end position="63"/>
    </location>
</feature>
<evidence type="ECO:0000313" key="3">
    <source>
        <dbReference type="EnsemblMetazoa" id="AATE008700-PA.1"/>
    </source>
</evidence>
<name>A0A182IZY6_ANOAO</name>
<keyword evidence="1" id="KW-0175">Coiled coil</keyword>
<dbReference type="GO" id="GO:0005634">
    <property type="term" value="C:nucleus"/>
    <property type="evidence" value="ECO:0007669"/>
    <property type="project" value="UniProtKB-ARBA"/>
</dbReference>
<dbReference type="PROSITE" id="PS00036">
    <property type="entry name" value="BZIP_BASIC"/>
    <property type="match status" value="1"/>
</dbReference>
<feature type="region of interest" description="Disordered" evidence="2">
    <location>
        <begin position="104"/>
        <end position="139"/>
    </location>
</feature>
<evidence type="ECO:0000256" key="1">
    <source>
        <dbReference type="SAM" id="Coils"/>
    </source>
</evidence>
<dbReference type="InterPro" id="IPR046347">
    <property type="entry name" value="bZIP_sf"/>
</dbReference>
<reference evidence="3" key="1">
    <citation type="submission" date="2022-08" db="UniProtKB">
        <authorList>
            <consortium name="EnsemblMetazoa"/>
        </authorList>
    </citation>
    <scope>IDENTIFICATION</scope>
    <source>
        <strain evidence="3">EBRO</strain>
    </source>
</reference>
<dbReference type="InterPro" id="IPR004827">
    <property type="entry name" value="bZIP"/>
</dbReference>
<feature type="region of interest" description="Disordered" evidence="2">
    <location>
        <begin position="145"/>
        <end position="164"/>
    </location>
</feature>
<feature type="compositionally biased region" description="Polar residues" evidence="2">
    <location>
        <begin position="222"/>
        <end position="235"/>
    </location>
</feature>
<dbReference type="CDD" id="cd14686">
    <property type="entry name" value="bZIP"/>
    <property type="match status" value="1"/>
</dbReference>
<accession>A0A182IZY6</accession>
<feature type="coiled-coil region" evidence="1">
    <location>
        <begin position="407"/>
        <end position="434"/>
    </location>
</feature>
<feature type="compositionally biased region" description="Polar residues" evidence="2">
    <location>
        <begin position="30"/>
        <end position="39"/>
    </location>
</feature>
<dbReference type="VEuPathDB" id="VectorBase:AATE008700"/>
<dbReference type="EnsemblMetazoa" id="AATE008700-RA">
    <property type="protein sequence ID" value="AATE008700-PA.1"/>
    <property type="gene ID" value="AATE008700"/>
</dbReference>
<feature type="compositionally biased region" description="Basic and acidic residues" evidence="2">
    <location>
        <begin position="150"/>
        <end position="159"/>
    </location>
</feature>
<feature type="region of interest" description="Disordered" evidence="2">
    <location>
        <begin position="211"/>
        <end position="243"/>
    </location>
</feature>
<dbReference type="GO" id="GO:0003700">
    <property type="term" value="F:DNA-binding transcription factor activity"/>
    <property type="evidence" value="ECO:0007669"/>
    <property type="project" value="InterPro"/>
</dbReference>
<feature type="compositionally biased region" description="Polar residues" evidence="2">
    <location>
        <begin position="173"/>
        <end position="184"/>
    </location>
</feature>
<organism evidence="3">
    <name type="scientific">Anopheles atroparvus</name>
    <name type="common">European mosquito</name>
    <dbReference type="NCBI Taxonomy" id="41427"/>
    <lineage>
        <taxon>Eukaryota</taxon>
        <taxon>Metazoa</taxon>
        <taxon>Ecdysozoa</taxon>
        <taxon>Arthropoda</taxon>
        <taxon>Hexapoda</taxon>
        <taxon>Insecta</taxon>
        <taxon>Pterygota</taxon>
        <taxon>Neoptera</taxon>
        <taxon>Endopterygota</taxon>
        <taxon>Diptera</taxon>
        <taxon>Nematocera</taxon>
        <taxon>Culicoidea</taxon>
        <taxon>Culicidae</taxon>
        <taxon>Anophelinae</taxon>
        <taxon>Anopheles</taxon>
    </lineage>
</organism>
<evidence type="ECO:0000256" key="2">
    <source>
        <dbReference type="SAM" id="MobiDB-lite"/>
    </source>
</evidence>
<feature type="region of interest" description="Disordered" evidence="2">
    <location>
        <begin position="173"/>
        <end position="194"/>
    </location>
</feature>
<sequence>MLQDHKPKEMTDYDAAAALLMLSSGGRSSPQAEANNNHSAFLAAKPRIHGSPVNTTTTPQSSPTAAIAVDLTASPVSKVPSHCRPAKTTPRSASAALLAVDLTASPESKHSKSSSSHSKSTRGGTTAPKLVPLRKEDLVRSRQKSLLRVQRNEPVEKRPQSAGAVSKYVTGVTFSPGSSESESTPVELAEGRRAGGRNSLLYGVPRLGSSSPPDLVHRWDSSRTSSPIVQSSSGLLPSPHSAHESYGELLGGPTAAAAAVYDSPGMNGFALQLNSNGMIGRGRKYAVSSPEPSPLVAPVVSKGERKSRRSYHHPPPCSAGSNVEEKLLNSPTDSGVSSIHDEILQPNLNVQMWAKGSHLGEGLPTLVRTELRKIVDASMINKERFTKTKMINFPLELSFNPNKSRFRKECSNDIDNLDRERNNEASRRSRHKKKLMTHVMSIGLEFDRNENRELYLQERWLTNMIFELEEKALNVGTEAQVLRKLRANCGFQ</sequence>
<dbReference type="SUPFAM" id="SSF57959">
    <property type="entry name" value="Leucine zipper domain"/>
    <property type="match status" value="1"/>
</dbReference>
<feature type="compositionally biased region" description="Low complexity" evidence="2">
    <location>
        <begin position="51"/>
        <end position="63"/>
    </location>
</feature>
<feature type="region of interest" description="Disordered" evidence="2">
    <location>
        <begin position="284"/>
        <end position="320"/>
    </location>
</feature>
<dbReference type="Pfam" id="PF07716">
    <property type="entry name" value="bZIP_2"/>
    <property type="match status" value="1"/>
</dbReference>